<dbReference type="AlphaFoldDB" id="A0A0E9XJB1"/>
<dbReference type="EMBL" id="GBXM01005770">
    <property type="protein sequence ID" value="JAI02808.1"/>
    <property type="molecule type" value="Transcribed_RNA"/>
</dbReference>
<protein>
    <submittedName>
        <fullName evidence="1">Uncharacterized protein</fullName>
    </submittedName>
</protein>
<accession>A0A0E9XJB1</accession>
<sequence>MYESQQYVPVTDLIEHCMCLYLFMKGKSML</sequence>
<organism evidence="1">
    <name type="scientific">Anguilla anguilla</name>
    <name type="common">European freshwater eel</name>
    <name type="synonym">Muraena anguilla</name>
    <dbReference type="NCBI Taxonomy" id="7936"/>
    <lineage>
        <taxon>Eukaryota</taxon>
        <taxon>Metazoa</taxon>
        <taxon>Chordata</taxon>
        <taxon>Craniata</taxon>
        <taxon>Vertebrata</taxon>
        <taxon>Euteleostomi</taxon>
        <taxon>Actinopterygii</taxon>
        <taxon>Neopterygii</taxon>
        <taxon>Teleostei</taxon>
        <taxon>Anguilliformes</taxon>
        <taxon>Anguillidae</taxon>
        <taxon>Anguilla</taxon>
    </lineage>
</organism>
<evidence type="ECO:0000313" key="1">
    <source>
        <dbReference type="EMBL" id="JAI02808.1"/>
    </source>
</evidence>
<name>A0A0E9XJB1_ANGAN</name>
<proteinExistence type="predicted"/>
<reference evidence="1" key="2">
    <citation type="journal article" date="2015" name="Fish Shellfish Immunol.">
        <title>Early steps in the European eel (Anguilla anguilla)-Vibrio vulnificus interaction in the gills: Role of the RtxA13 toxin.</title>
        <authorList>
            <person name="Callol A."/>
            <person name="Pajuelo D."/>
            <person name="Ebbesson L."/>
            <person name="Teles M."/>
            <person name="MacKenzie S."/>
            <person name="Amaro C."/>
        </authorList>
    </citation>
    <scope>NUCLEOTIDE SEQUENCE</scope>
</reference>
<reference evidence="1" key="1">
    <citation type="submission" date="2014-11" db="EMBL/GenBank/DDBJ databases">
        <authorList>
            <person name="Amaro Gonzalez C."/>
        </authorList>
    </citation>
    <scope>NUCLEOTIDE SEQUENCE</scope>
</reference>